<dbReference type="OrthoDB" id="8904098at2759"/>
<feature type="transmembrane region" description="Helical" evidence="8">
    <location>
        <begin position="547"/>
        <end position="567"/>
    </location>
</feature>
<gene>
    <name evidence="9" type="ORF">ACLA_023220</name>
</gene>
<feature type="transmembrane region" description="Helical" evidence="8">
    <location>
        <begin position="363"/>
        <end position="380"/>
    </location>
</feature>
<dbReference type="InterPro" id="IPR000109">
    <property type="entry name" value="POT_fam"/>
</dbReference>
<keyword evidence="3 7" id="KW-0813">Transport</keyword>
<dbReference type="VEuPathDB" id="FungiDB:ACLA_023220"/>
<feature type="transmembrane region" description="Helical" evidence="8">
    <location>
        <begin position="268"/>
        <end position="289"/>
    </location>
</feature>
<keyword evidence="10" id="KW-1185">Reference proteome</keyword>
<feature type="transmembrane region" description="Helical" evidence="8">
    <location>
        <begin position="439"/>
        <end position="462"/>
    </location>
</feature>
<dbReference type="GeneID" id="4701161"/>
<keyword evidence="5 8" id="KW-1133">Transmembrane helix</keyword>
<dbReference type="InterPro" id="IPR018456">
    <property type="entry name" value="PTR2_symporter_CS"/>
</dbReference>
<evidence type="ECO:0000256" key="1">
    <source>
        <dbReference type="ARBA" id="ARBA00004141"/>
    </source>
</evidence>
<feature type="transmembrane region" description="Helical" evidence="8">
    <location>
        <begin position="124"/>
        <end position="143"/>
    </location>
</feature>
<dbReference type="FunFam" id="1.20.1250.20:FF:000085">
    <property type="entry name" value="MFS peptide transporter Ptr2"/>
    <property type="match status" value="1"/>
</dbReference>
<dbReference type="Gene3D" id="1.20.1250.20">
    <property type="entry name" value="MFS general substrate transporter like domains"/>
    <property type="match status" value="1"/>
</dbReference>
<dbReference type="OMA" id="LPTIMFA"/>
<evidence type="ECO:0000313" key="9">
    <source>
        <dbReference type="EMBL" id="EAW07608.1"/>
    </source>
</evidence>
<dbReference type="PROSITE" id="PS01023">
    <property type="entry name" value="PTR2_2"/>
    <property type="match status" value="1"/>
</dbReference>
<feature type="transmembrane region" description="Helical" evidence="8">
    <location>
        <begin position="155"/>
        <end position="175"/>
    </location>
</feature>
<evidence type="ECO:0000313" key="10">
    <source>
        <dbReference type="Proteomes" id="UP000006701"/>
    </source>
</evidence>
<dbReference type="GO" id="GO:0005886">
    <property type="term" value="C:plasma membrane"/>
    <property type="evidence" value="ECO:0007669"/>
    <property type="project" value="UniProtKB-ARBA"/>
</dbReference>
<evidence type="ECO:0000256" key="8">
    <source>
        <dbReference type="SAM" id="Phobius"/>
    </source>
</evidence>
<comment type="subcellular location">
    <subcellularLocation>
        <location evidence="1 7">Membrane</location>
        <topology evidence="1 7">Multi-pass membrane protein</topology>
    </subcellularLocation>
</comment>
<organism evidence="9 10">
    <name type="scientific">Aspergillus clavatus (strain ATCC 1007 / CBS 513.65 / DSM 816 / NCTC 3887 / NRRL 1 / QM 1276 / 107)</name>
    <dbReference type="NCBI Taxonomy" id="344612"/>
    <lineage>
        <taxon>Eukaryota</taxon>
        <taxon>Fungi</taxon>
        <taxon>Dikarya</taxon>
        <taxon>Ascomycota</taxon>
        <taxon>Pezizomycotina</taxon>
        <taxon>Eurotiomycetes</taxon>
        <taxon>Eurotiomycetidae</taxon>
        <taxon>Eurotiales</taxon>
        <taxon>Aspergillaceae</taxon>
        <taxon>Aspergillus</taxon>
        <taxon>Aspergillus subgen. Fumigati</taxon>
    </lineage>
</organism>
<evidence type="ECO:0000256" key="5">
    <source>
        <dbReference type="ARBA" id="ARBA00022989"/>
    </source>
</evidence>
<sequence length="606" mass="67270">MSDPVNSADLVTVAQAHVPKQSLDSPVKETQTSVVFISPNLDSEGREIPTNEEGRTLRRVAGKVHWTAYTIAFVELCERFSYYGTTAVFVNFIQQPLPDGSATGAGHSGQSGALGMGQRASTGLTTFNTFWCYLMPILGAYIADEFWGRLKTIQVSIAFAMVGHIILIVSALPPVIAHPHGALGCFAVGLVIFGIGVGGFKSNIAPLIAEQHKETRSFIKVIPKTGERVIVDPAQTITRIFLYFYFMINIGALVGSIAMVYAEKYVGFWLAFLLPTVMFAVCPAVILICRNKYEVTPPTGSVSAKAFKLWAFALRGRWSWNPVKFVQNCRSPDFWENVKPSKVRNKPEWMTFDDQWVDEVRRAVKACAVFLWYPVYWLAYGQMTNNLTSQAATMELHGAPNDLINNLDPLALIIFIPIMDQLIYPGIRKLGFNFTPLKKIYVGYIIASMSMIAAAVTQYYIYKMSPCGDHPSDCDSPAPINVWVQTLPYVLIAFSEIFTSITGYEYAFTKAPKNMKSLVQSLYLFMNAISSAIQQGLTALSTDPLLIWNYGFVAVLAFVAGNLFYLTHYQTDLEEDRLNNLEASAYLGTNPGARNEKIDPEHQVTA</sequence>
<feature type="transmembrane region" description="Helical" evidence="8">
    <location>
        <begin position="181"/>
        <end position="200"/>
    </location>
</feature>
<name>A1CPN7_ASPCL</name>
<dbReference type="GO" id="GO:0071916">
    <property type="term" value="F:dipeptide transmembrane transporter activity"/>
    <property type="evidence" value="ECO:0007669"/>
    <property type="project" value="UniProtKB-ARBA"/>
</dbReference>
<feature type="transmembrane region" description="Helical" evidence="8">
    <location>
        <begin position="240"/>
        <end position="262"/>
    </location>
</feature>
<dbReference type="Pfam" id="PF00854">
    <property type="entry name" value="PTR2"/>
    <property type="match status" value="1"/>
</dbReference>
<feature type="transmembrane region" description="Helical" evidence="8">
    <location>
        <begin position="482"/>
        <end position="501"/>
    </location>
</feature>
<dbReference type="eggNOG" id="KOG1237">
    <property type="taxonomic scope" value="Eukaryota"/>
</dbReference>
<keyword evidence="6 8" id="KW-0472">Membrane</keyword>
<dbReference type="HOGENOM" id="CLU_004790_4_1_1"/>
<dbReference type="Proteomes" id="UP000006701">
    <property type="component" value="Unassembled WGS sequence"/>
</dbReference>
<evidence type="ECO:0000256" key="2">
    <source>
        <dbReference type="ARBA" id="ARBA00005982"/>
    </source>
</evidence>
<dbReference type="AlphaFoldDB" id="A1CPN7"/>
<feature type="transmembrane region" description="Helical" evidence="8">
    <location>
        <begin position="410"/>
        <end position="427"/>
    </location>
</feature>
<dbReference type="SUPFAM" id="SSF103473">
    <property type="entry name" value="MFS general substrate transporter"/>
    <property type="match status" value="1"/>
</dbReference>
<evidence type="ECO:0000256" key="3">
    <source>
        <dbReference type="ARBA" id="ARBA00022448"/>
    </source>
</evidence>
<feature type="transmembrane region" description="Helical" evidence="8">
    <location>
        <begin position="522"/>
        <end position="541"/>
    </location>
</feature>
<dbReference type="KEGG" id="act:ACLA_023220"/>
<evidence type="ECO:0000256" key="7">
    <source>
        <dbReference type="RuleBase" id="RU003755"/>
    </source>
</evidence>
<comment type="similarity">
    <text evidence="2 7">Belongs to the major facilitator superfamily. Proton-dependent oligopeptide transporter (POT/PTR) (TC 2.A.17) family.</text>
</comment>
<accession>A1CPN7</accession>
<dbReference type="InterPro" id="IPR036259">
    <property type="entry name" value="MFS_trans_sf"/>
</dbReference>
<evidence type="ECO:0000256" key="4">
    <source>
        <dbReference type="ARBA" id="ARBA00022692"/>
    </source>
</evidence>
<evidence type="ECO:0000256" key="6">
    <source>
        <dbReference type="ARBA" id="ARBA00023136"/>
    </source>
</evidence>
<protein>
    <submittedName>
        <fullName evidence="9">MFS peptide transporter, putaitve</fullName>
    </submittedName>
</protein>
<dbReference type="RefSeq" id="XP_001269034.1">
    <property type="nucleotide sequence ID" value="XM_001269033.1"/>
</dbReference>
<dbReference type="PANTHER" id="PTHR11654">
    <property type="entry name" value="OLIGOPEPTIDE TRANSPORTER-RELATED"/>
    <property type="match status" value="1"/>
</dbReference>
<reference evidence="9 10" key="1">
    <citation type="journal article" date="2008" name="PLoS Genet.">
        <title>Genomic islands in the pathogenic filamentous fungus Aspergillus fumigatus.</title>
        <authorList>
            <person name="Fedorova N.D."/>
            <person name="Khaldi N."/>
            <person name="Joardar V.S."/>
            <person name="Maiti R."/>
            <person name="Amedeo P."/>
            <person name="Anderson M.J."/>
            <person name="Crabtree J."/>
            <person name="Silva J.C."/>
            <person name="Badger J.H."/>
            <person name="Albarraq A."/>
            <person name="Angiuoli S."/>
            <person name="Bussey H."/>
            <person name="Bowyer P."/>
            <person name="Cotty P.J."/>
            <person name="Dyer P.S."/>
            <person name="Egan A."/>
            <person name="Galens K."/>
            <person name="Fraser-Liggett C.M."/>
            <person name="Haas B.J."/>
            <person name="Inman J.M."/>
            <person name="Kent R."/>
            <person name="Lemieux S."/>
            <person name="Malavazi I."/>
            <person name="Orvis J."/>
            <person name="Roemer T."/>
            <person name="Ronning C.M."/>
            <person name="Sundaram J.P."/>
            <person name="Sutton G."/>
            <person name="Turner G."/>
            <person name="Venter J.C."/>
            <person name="White O.R."/>
            <person name="Whitty B.R."/>
            <person name="Youngman P."/>
            <person name="Wolfe K.H."/>
            <person name="Goldman G.H."/>
            <person name="Wortman J.R."/>
            <person name="Jiang B."/>
            <person name="Denning D.W."/>
            <person name="Nierman W.C."/>
        </authorList>
    </citation>
    <scope>NUCLEOTIDE SEQUENCE [LARGE SCALE GENOMIC DNA]</scope>
    <source>
        <strain evidence="10">ATCC 1007 / CBS 513.65 / DSM 816 / NCTC 3887 / NRRL 1</strain>
    </source>
</reference>
<proteinExistence type="inferred from homology"/>
<keyword evidence="4 7" id="KW-0812">Transmembrane</keyword>
<dbReference type="EMBL" id="DS027059">
    <property type="protein sequence ID" value="EAW07608.1"/>
    <property type="molecule type" value="Genomic_DNA"/>
</dbReference>